<proteinExistence type="predicted"/>
<reference evidence="1" key="1">
    <citation type="submission" date="2019-08" db="EMBL/GenBank/DDBJ databases">
        <title>The genome of the North American firefly Photinus pyralis.</title>
        <authorList>
            <consortium name="Photinus pyralis genome working group"/>
            <person name="Fallon T.R."/>
            <person name="Sander Lower S.E."/>
            <person name="Weng J.-K."/>
        </authorList>
    </citation>
    <scope>NUCLEOTIDE SEQUENCE</scope>
    <source>
        <strain evidence="1">TRF0915ILg1</strain>
        <tissue evidence="1">Whole body</tissue>
    </source>
</reference>
<evidence type="ECO:0000313" key="2">
    <source>
        <dbReference type="Proteomes" id="UP000801492"/>
    </source>
</evidence>
<accession>A0A8K0CKC1</accession>
<dbReference type="Proteomes" id="UP000801492">
    <property type="component" value="Unassembled WGS sequence"/>
</dbReference>
<comment type="caution">
    <text evidence="1">The sequence shown here is derived from an EMBL/GenBank/DDBJ whole genome shotgun (WGS) entry which is preliminary data.</text>
</comment>
<organism evidence="1 2">
    <name type="scientific">Ignelater luminosus</name>
    <name type="common">Cucubano</name>
    <name type="synonym">Pyrophorus luminosus</name>
    <dbReference type="NCBI Taxonomy" id="2038154"/>
    <lineage>
        <taxon>Eukaryota</taxon>
        <taxon>Metazoa</taxon>
        <taxon>Ecdysozoa</taxon>
        <taxon>Arthropoda</taxon>
        <taxon>Hexapoda</taxon>
        <taxon>Insecta</taxon>
        <taxon>Pterygota</taxon>
        <taxon>Neoptera</taxon>
        <taxon>Endopterygota</taxon>
        <taxon>Coleoptera</taxon>
        <taxon>Polyphaga</taxon>
        <taxon>Elateriformia</taxon>
        <taxon>Elateroidea</taxon>
        <taxon>Elateridae</taxon>
        <taxon>Agrypninae</taxon>
        <taxon>Pyrophorini</taxon>
        <taxon>Ignelater</taxon>
    </lineage>
</organism>
<gene>
    <name evidence="1" type="ORF">ILUMI_18918</name>
</gene>
<dbReference type="AlphaFoldDB" id="A0A8K0CKC1"/>
<evidence type="ECO:0000313" key="1">
    <source>
        <dbReference type="EMBL" id="KAF2887256.1"/>
    </source>
</evidence>
<name>A0A8K0CKC1_IGNLU</name>
<keyword evidence="2" id="KW-1185">Reference proteome</keyword>
<sequence>MQKFQGTVQRCFRKFRNTGTVVDRKSRDGLPTRSSDKMIERKVVTFTKSIRQFRLEMWQEILEVVHPTPALDGDSDDSGIDEMVNSVDLVEAVGIVTCFLFNQLIVKMFLNLLDENLVLLYMKVRSTSGRRYCDQNGPLVTYNLSTFRCERVGKKYTPVNNNPAPSLAVIVLLLALERRNNSRAYAHSIRRLAGMERKFPARHGIALITTDFTHPYTNQTKWNKWETGDRDGRATIVGSRLYSQLCWRKQTELVLEANVVTTCQCYSLDLKVELYFKRNGK</sequence>
<protein>
    <submittedName>
        <fullName evidence="1">Uncharacterized protein</fullName>
    </submittedName>
</protein>
<dbReference type="EMBL" id="VTPC01084437">
    <property type="protein sequence ID" value="KAF2887256.1"/>
    <property type="molecule type" value="Genomic_DNA"/>
</dbReference>